<name>A0AA37UMW6_9MICO</name>
<keyword evidence="3" id="KW-1185">Reference proteome</keyword>
<evidence type="ECO:0000313" key="3">
    <source>
        <dbReference type="Proteomes" id="UP001157160"/>
    </source>
</evidence>
<evidence type="ECO:0000313" key="2">
    <source>
        <dbReference type="EMBL" id="GMA29352.1"/>
    </source>
</evidence>
<feature type="transmembrane region" description="Helical" evidence="1">
    <location>
        <begin position="70"/>
        <end position="90"/>
    </location>
</feature>
<dbReference type="Proteomes" id="UP001157160">
    <property type="component" value="Unassembled WGS sequence"/>
</dbReference>
<comment type="caution">
    <text evidence="2">The sequence shown here is derived from an EMBL/GenBank/DDBJ whole genome shotgun (WGS) entry which is preliminary data.</text>
</comment>
<gene>
    <name evidence="2" type="ORF">GCM10025874_26050</name>
</gene>
<keyword evidence="1" id="KW-0472">Membrane</keyword>
<evidence type="ECO:0000256" key="1">
    <source>
        <dbReference type="SAM" id="Phobius"/>
    </source>
</evidence>
<dbReference type="RefSeq" id="WP_284233372.1">
    <property type="nucleotide sequence ID" value="NZ_BSUL01000001.1"/>
</dbReference>
<protein>
    <submittedName>
        <fullName evidence="2">Uncharacterized protein</fullName>
    </submittedName>
</protein>
<organism evidence="2 3">
    <name type="scientific">Arenivirga flava</name>
    <dbReference type="NCBI Taxonomy" id="1930060"/>
    <lineage>
        <taxon>Bacteria</taxon>
        <taxon>Bacillati</taxon>
        <taxon>Actinomycetota</taxon>
        <taxon>Actinomycetes</taxon>
        <taxon>Micrococcales</taxon>
        <taxon>Microbacteriaceae</taxon>
        <taxon>Arenivirga</taxon>
    </lineage>
</organism>
<dbReference type="EMBL" id="BSUL01000001">
    <property type="protein sequence ID" value="GMA29352.1"/>
    <property type="molecule type" value="Genomic_DNA"/>
</dbReference>
<accession>A0AA37UMW6</accession>
<reference evidence="2 3" key="1">
    <citation type="journal article" date="2014" name="Int. J. Syst. Evol. Microbiol.">
        <title>Complete genome sequence of Corynebacterium casei LMG S-19264T (=DSM 44701T), isolated from a smear-ripened cheese.</title>
        <authorList>
            <consortium name="US DOE Joint Genome Institute (JGI-PGF)"/>
            <person name="Walter F."/>
            <person name="Albersmeier A."/>
            <person name="Kalinowski J."/>
            <person name="Ruckert C."/>
        </authorList>
    </citation>
    <scope>NUCLEOTIDE SEQUENCE [LARGE SCALE GENOMIC DNA]</scope>
    <source>
        <strain evidence="2 3">NBRC 112289</strain>
    </source>
</reference>
<keyword evidence="1" id="KW-0812">Transmembrane</keyword>
<feature type="transmembrane region" description="Helical" evidence="1">
    <location>
        <begin position="40"/>
        <end position="58"/>
    </location>
</feature>
<keyword evidence="1" id="KW-1133">Transmembrane helix</keyword>
<sequence length="93" mass="9266">MDDTADARRKLWGSAVPVWAATAVAAVLVLALIDGRGGHAWLAVVLGGAVLLSFAIQLTMPGPGLVNRMLAGVGGAVVVLALASGTGDLLHAL</sequence>
<proteinExistence type="predicted"/>
<dbReference type="AlphaFoldDB" id="A0AA37UMW6"/>
<feature type="transmembrane region" description="Helical" evidence="1">
    <location>
        <begin position="12"/>
        <end position="33"/>
    </location>
</feature>